<dbReference type="CDD" id="cd00303">
    <property type="entry name" value="retropepsin_like"/>
    <property type="match status" value="1"/>
</dbReference>
<dbReference type="SUPFAM" id="SSF50630">
    <property type="entry name" value="Acid proteases"/>
    <property type="match status" value="1"/>
</dbReference>
<dbReference type="FunFam" id="3.10.20.370:FF:000001">
    <property type="entry name" value="Retrovirus-related Pol polyprotein from transposon 17.6-like protein"/>
    <property type="match status" value="1"/>
</dbReference>
<dbReference type="Gene3D" id="3.10.20.370">
    <property type="match status" value="1"/>
</dbReference>
<feature type="region of interest" description="Disordered" evidence="10">
    <location>
        <begin position="347"/>
        <end position="403"/>
    </location>
</feature>
<dbReference type="CDD" id="cd01647">
    <property type="entry name" value="RT_LTR"/>
    <property type="match status" value="1"/>
</dbReference>
<dbReference type="EMBL" id="JAUUTY010000001">
    <property type="protein sequence ID" value="KAK1694484.1"/>
    <property type="molecule type" value="Genomic_DNA"/>
</dbReference>
<dbReference type="PROSITE" id="PS50878">
    <property type="entry name" value="RT_POL"/>
    <property type="match status" value="1"/>
</dbReference>
<keyword evidence="8" id="KW-0695">RNA-directed DNA polymerase</keyword>
<feature type="compositionally biased region" description="Basic residues" evidence="10">
    <location>
        <begin position="1658"/>
        <end position="1667"/>
    </location>
</feature>
<feature type="compositionally biased region" description="Basic and acidic residues" evidence="10">
    <location>
        <begin position="1597"/>
        <end position="1612"/>
    </location>
</feature>
<keyword evidence="14" id="KW-1185">Reference proteome</keyword>
<feature type="domain" description="CCHC-type" evidence="11">
    <location>
        <begin position="1391"/>
        <end position="1406"/>
    </location>
</feature>
<feature type="region of interest" description="Disordered" evidence="10">
    <location>
        <begin position="1333"/>
        <end position="1387"/>
    </location>
</feature>
<evidence type="ECO:0000256" key="10">
    <source>
        <dbReference type="SAM" id="MobiDB-lite"/>
    </source>
</evidence>
<dbReference type="Gene3D" id="4.10.60.10">
    <property type="entry name" value="Zinc finger, CCHC-type"/>
    <property type="match status" value="2"/>
</dbReference>
<dbReference type="SUPFAM" id="SSF57756">
    <property type="entry name" value="Retrovirus zinc finger-like domains"/>
    <property type="match status" value="2"/>
</dbReference>
<evidence type="ECO:0000256" key="8">
    <source>
        <dbReference type="ARBA" id="ARBA00022918"/>
    </source>
</evidence>
<dbReference type="SMART" id="SM00343">
    <property type="entry name" value="ZnF_C2HC"/>
    <property type="match status" value="2"/>
</dbReference>
<dbReference type="InterPro" id="IPR005162">
    <property type="entry name" value="Retrotrans_gag_dom"/>
</dbReference>
<gene>
    <name evidence="13" type="ORF">QYE76_011181</name>
</gene>
<keyword evidence="3" id="KW-0808">Transferase</keyword>
<keyword evidence="4" id="KW-0548">Nucleotidyltransferase</keyword>
<dbReference type="Gene3D" id="3.10.10.10">
    <property type="entry name" value="HIV Type 1 Reverse Transcriptase, subunit A, domain 1"/>
    <property type="match status" value="1"/>
</dbReference>
<feature type="region of interest" description="Disordered" evidence="10">
    <location>
        <begin position="1597"/>
        <end position="1667"/>
    </location>
</feature>
<evidence type="ECO:0000256" key="4">
    <source>
        <dbReference type="ARBA" id="ARBA00022695"/>
    </source>
</evidence>
<dbReference type="InterPro" id="IPR043128">
    <property type="entry name" value="Rev_trsase/Diguanyl_cyclase"/>
</dbReference>
<dbReference type="PANTHER" id="PTHR37984:SF5">
    <property type="entry name" value="PROTEIN NYNRIN-LIKE"/>
    <property type="match status" value="1"/>
</dbReference>
<dbReference type="SUPFAM" id="SSF56672">
    <property type="entry name" value="DNA/RNA polymerases"/>
    <property type="match status" value="1"/>
</dbReference>
<evidence type="ECO:0000256" key="7">
    <source>
        <dbReference type="ARBA" id="ARBA00022801"/>
    </source>
</evidence>
<dbReference type="InterPro" id="IPR050951">
    <property type="entry name" value="Retrovirus_Pol_polyprotein"/>
</dbReference>
<dbReference type="Pfam" id="PF08284">
    <property type="entry name" value="RVP_2"/>
    <property type="match status" value="1"/>
</dbReference>
<comment type="caution">
    <text evidence="13">The sequence shown here is derived from an EMBL/GenBank/DDBJ whole genome shotgun (WGS) entry which is preliminary data.</text>
</comment>
<dbReference type="FunFam" id="3.10.10.10:FF:000007">
    <property type="entry name" value="Retrovirus-related Pol polyprotein from transposon 17.6-like Protein"/>
    <property type="match status" value="1"/>
</dbReference>
<keyword evidence="9" id="KW-0479">Metal-binding</keyword>
<evidence type="ECO:0000256" key="9">
    <source>
        <dbReference type="PROSITE-ProRule" id="PRU00047"/>
    </source>
</evidence>
<feature type="compositionally biased region" description="Low complexity" evidence="10">
    <location>
        <begin position="1373"/>
        <end position="1384"/>
    </location>
</feature>
<evidence type="ECO:0000259" key="12">
    <source>
        <dbReference type="PROSITE" id="PS50878"/>
    </source>
</evidence>
<feature type="region of interest" description="Disordered" evidence="10">
    <location>
        <begin position="120"/>
        <end position="141"/>
    </location>
</feature>
<dbReference type="Pfam" id="PF00078">
    <property type="entry name" value="RVT_1"/>
    <property type="match status" value="1"/>
</dbReference>
<dbReference type="Gene3D" id="2.40.70.10">
    <property type="entry name" value="Acid Proteases"/>
    <property type="match status" value="1"/>
</dbReference>
<feature type="compositionally biased region" description="Basic and acidic residues" evidence="10">
    <location>
        <begin position="347"/>
        <end position="359"/>
    </location>
</feature>
<accession>A0AAD8TYQ7</accession>
<dbReference type="GO" id="GO:0003676">
    <property type="term" value="F:nucleic acid binding"/>
    <property type="evidence" value="ECO:0007669"/>
    <property type="project" value="InterPro"/>
</dbReference>
<evidence type="ECO:0000256" key="1">
    <source>
        <dbReference type="ARBA" id="ARBA00012493"/>
    </source>
</evidence>
<dbReference type="InterPro" id="IPR001878">
    <property type="entry name" value="Znf_CCHC"/>
</dbReference>
<dbReference type="GO" id="GO:0003964">
    <property type="term" value="F:RNA-directed DNA polymerase activity"/>
    <property type="evidence" value="ECO:0007669"/>
    <property type="project" value="UniProtKB-KW"/>
</dbReference>
<evidence type="ECO:0000256" key="3">
    <source>
        <dbReference type="ARBA" id="ARBA00022679"/>
    </source>
</evidence>
<organism evidence="13 14">
    <name type="scientific">Lolium multiflorum</name>
    <name type="common">Italian ryegrass</name>
    <name type="synonym">Lolium perenne subsp. multiflorum</name>
    <dbReference type="NCBI Taxonomy" id="4521"/>
    <lineage>
        <taxon>Eukaryota</taxon>
        <taxon>Viridiplantae</taxon>
        <taxon>Streptophyta</taxon>
        <taxon>Embryophyta</taxon>
        <taxon>Tracheophyta</taxon>
        <taxon>Spermatophyta</taxon>
        <taxon>Magnoliopsida</taxon>
        <taxon>Liliopsida</taxon>
        <taxon>Poales</taxon>
        <taxon>Poaceae</taxon>
        <taxon>BOP clade</taxon>
        <taxon>Pooideae</taxon>
        <taxon>Poodae</taxon>
        <taxon>Poeae</taxon>
        <taxon>Poeae Chloroplast Group 2 (Poeae type)</taxon>
        <taxon>Loliodinae</taxon>
        <taxon>Loliinae</taxon>
        <taxon>Lolium</taxon>
    </lineage>
</organism>
<dbReference type="Pfam" id="PF00098">
    <property type="entry name" value="zf-CCHC"/>
    <property type="match status" value="2"/>
</dbReference>
<dbReference type="CDD" id="cd09274">
    <property type="entry name" value="RNase_HI_RT_Ty3"/>
    <property type="match status" value="1"/>
</dbReference>
<keyword evidence="9" id="KW-0863">Zinc-finger</keyword>
<dbReference type="Gene3D" id="3.30.70.270">
    <property type="match status" value="2"/>
</dbReference>
<dbReference type="PANTHER" id="PTHR37984">
    <property type="entry name" value="PROTEIN CBG26694"/>
    <property type="match status" value="1"/>
</dbReference>
<evidence type="ECO:0000313" key="13">
    <source>
        <dbReference type="EMBL" id="KAK1694484.1"/>
    </source>
</evidence>
<dbReference type="InterPro" id="IPR021109">
    <property type="entry name" value="Peptidase_aspartic_dom_sf"/>
</dbReference>
<proteinExistence type="predicted"/>
<dbReference type="InterPro" id="IPR001969">
    <property type="entry name" value="Aspartic_peptidase_AS"/>
</dbReference>
<keyword evidence="6" id="KW-0255">Endonuclease</keyword>
<feature type="compositionally biased region" description="Low complexity" evidence="10">
    <location>
        <begin position="1336"/>
        <end position="1358"/>
    </location>
</feature>
<reference evidence="13" key="1">
    <citation type="submission" date="2023-07" db="EMBL/GenBank/DDBJ databases">
        <title>A chromosome-level genome assembly of Lolium multiflorum.</title>
        <authorList>
            <person name="Chen Y."/>
            <person name="Copetti D."/>
            <person name="Kolliker R."/>
            <person name="Studer B."/>
        </authorList>
    </citation>
    <scope>NUCLEOTIDE SEQUENCE</scope>
    <source>
        <strain evidence="13">02402/16</strain>
        <tissue evidence="13">Leaf</tissue>
    </source>
</reference>
<keyword evidence="2" id="KW-0645">Protease</keyword>
<dbReference type="Pfam" id="PF17917">
    <property type="entry name" value="RT_RNaseH"/>
    <property type="match status" value="1"/>
</dbReference>
<dbReference type="PROSITE" id="PS50158">
    <property type="entry name" value="ZF_CCHC"/>
    <property type="match status" value="2"/>
</dbReference>
<protein>
    <recommendedName>
        <fullName evidence="1">RNA-directed DNA polymerase</fullName>
        <ecNumber evidence="1">2.7.7.49</ecNumber>
    </recommendedName>
</protein>
<dbReference type="PROSITE" id="PS00141">
    <property type="entry name" value="ASP_PROTEASE"/>
    <property type="match status" value="1"/>
</dbReference>
<dbReference type="FunFam" id="3.30.70.270:FF:000020">
    <property type="entry name" value="Transposon Tf2-6 polyprotein-like Protein"/>
    <property type="match status" value="1"/>
</dbReference>
<dbReference type="GO" id="GO:0006508">
    <property type="term" value="P:proteolysis"/>
    <property type="evidence" value="ECO:0007669"/>
    <property type="project" value="UniProtKB-KW"/>
</dbReference>
<dbReference type="InterPro" id="IPR036875">
    <property type="entry name" value="Znf_CCHC_sf"/>
</dbReference>
<sequence length="1667" mass="187688">MENYSLLMGAAAVMKMAVEMAAVSMEKPSGALPRSGRREMNHIATGTAPSLNGELLPPHAAAVMKMAVEMAAVSMEKPSGALPRPGGCSCPPDLGFAMTAALELFSYRGFLRQGFRMAGRGRGRNRRGQHNAEPELPPPPTMAQVLNNIETNRLRNEQLLERVAQNTERRPDNCVTLGDFIRALPPVFTHPKEPLDADDWLRTIERKFNALHVPPGERVNFATYQLEGAAGSWWEGFLALQAPGHDVTWEEFVTAFRAAYIPKTVMDIKRREFLDFTQGKLDVETYGREFTQLSRYAPRDVVDDADKQDLFRKGLNPELRYEMLPFTFQSFQDLHNRALLMENGRKDLEKSKRREEGDSRASSSNNKKRRVWIPYSAVPRAPYAPRSSGNNSKPPSGGSSYRPAMGTVPSGACYSCGQPGHYSKECPQKSAGRGYSQPKKDDKYPSGRARLTHVSADEAEEDPSVLMGTLYINSILATVLFDSGASHTFISQDFARKHDIPFETMPSPLEITTPGSHWQTIWITPEVIISIGHLLFPTSLIALKSTDIDVILGMDWLVKHKAVIDCAARSIVLTDLSGKSILYWAPSAIPPSARFTPEAELYAVEVLPKPEISDVWVVRDFPDVFPEELPGMPPDRSVDFVIELVPGTAPVSRRPYRMPPEELVELKKQLEELEEKNFIQPSTSSWGCPTLFVKKRDTNIPRLVVDYRPLNAVTIKNKYPLPIINDLFDQLSGATVFSKMDLRSGYHQIKIRKEDIPKTAFTTRYGLYEYTVMSFGLTNAPATFMRLMNSVFMEYLDKFVVVYIDDILIYSKTEDEHDEHLRLVLTKLREHRLYAKFSKCEFWLKELIFLGHVISEKGVAVIPDKVQAVLDWKTPKSAKEIRSFLGLAGYYRRFIENFSKIAKPMTDLLKKDKKFEWSEKAEESFQVLKTKLTTAPVLVLPDTSKDFVVYCDASLQGLGCVLMQDGHVVAYASRQLKPHELNYPTHDLELAAVIHALKQWRPYLYGNRCELYSDHQSLKYLFTQPDLNNRQRRWLEVIKDYDLGLNYKPGKANVVADALSRKSYCNNLMVKQAQPSLYEELAKLNLEIVPSGFLANLEVKPSLEDQINKAQKQDSGITEIKKNIASGVAKCFSIDDQDTKKNPNGRVRYPIKHDWDSTECDDKIVNQTNKDATDVMTWREYEALRDEMRREFRNQDEKLKGTVQEVAQKLDATNETVTKMQDQMTNRKMKMLSFRMKHVVLVVVQDMVTVVVALLNSELAVSLHNRKTMRGRVRESLQMTMQHFLHGLKYDIKGIVHHHSYTTMNELLHHAREAEAHLAEEAPIKCRATGAERYTPRAPLSTASAPSSRSAPFPTSSSKPFSNVSDTKKPEPTASTSGSSMSTARNRDMNCHTCGGKGHFKRDCPNSKVMFVNDNDEYETGDDADPDAPEDDDYDSDGVYAFPSEARSIVVSQRALNVQPSASTQRCNLFQTKALVGPDKACKTLERRGRCLLKGGDDEDIPTTLLPLSLQDEDDVVVKLKSNEVRIGPITRAHAKLLKQQVNLFLSDTLIDENFILPKSFYLCIIMYEDGASVARGEEEQLDVKLDMELDMKLDMKTSHGRAREEREACAREEDDVQAGARPGLTGRHAGRPGPTPGPTGRHAGAARHRPDPGQVHTGHHPRALDP</sequence>
<feature type="domain" description="CCHC-type" evidence="11">
    <location>
        <begin position="413"/>
        <end position="428"/>
    </location>
</feature>
<feature type="compositionally biased region" description="Low complexity" evidence="10">
    <location>
        <begin position="387"/>
        <end position="400"/>
    </location>
</feature>
<keyword evidence="7" id="KW-0378">Hydrolase</keyword>
<dbReference type="EC" id="2.7.7.49" evidence="1"/>
<feature type="region of interest" description="Disordered" evidence="10">
    <location>
        <begin position="426"/>
        <end position="448"/>
    </location>
</feature>
<keyword evidence="9" id="KW-0862">Zinc</keyword>
<dbReference type="InterPro" id="IPR041373">
    <property type="entry name" value="RT_RNaseH"/>
</dbReference>
<feature type="compositionally biased region" description="Basic residues" evidence="10">
    <location>
        <begin position="120"/>
        <end position="129"/>
    </location>
</feature>
<evidence type="ECO:0000259" key="11">
    <source>
        <dbReference type="PROSITE" id="PS50158"/>
    </source>
</evidence>
<dbReference type="Proteomes" id="UP001231189">
    <property type="component" value="Unassembled WGS sequence"/>
</dbReference>
<evidence type="ECO:0000256" key="5">
    <source>
        <dbReference type="ARBA" id="ARBA00022722"/>
    </source>
</evidence>
<dbReference type="InterPro" id="IPR000477">
    <property type="entry name" value="RT_dom"/>
</dbReference>
<evidence type="ECO:0000256" key="6">
    <source>
        <dbReference type="ARBA" id="ARBA00022759"/>
    </source>
</evidence>
<feature type="domain" description="Reverse transcriptase" evidence="12">
    <location>
        <begin position="674"/>
        <end position="854"/>
    </location>
</feature>
<dbReference type="GO" id="GO:0008270">
    <property type="term" value="F:zinc ion binding"/>
    <property type="evidence" value="ECO:0007669"/>
    <property type="project" value="UniProtKB-KW"/>
</dbReference>
<keyword evidence="5" id="KW-0540">Nuclease</keyword>
<dbReference type="Pfam" id="PF03732">
    <property type="entry name" value="Retrotrans_gag"/>
    <property type="match status" value="1"/>
</dbReference>
<evidence type="ECO:0000313" key="14">
    <source>
        <dbReference type="Proteomes" id="UP001231189"/>
    </source>
</evidence>
<dbReference type="InterPro" id="IPR043502">
    <property type="entry name" value="DNA/RNA_pol_sf"/>
</dbReference>
<name>A0AAD8TYQ7_LOLMU</name>
<dbReference type="GO" id="GO:0004190">
    <property type="term" value="F:aspartic-type endopeptidase activity"/>
    <property type="evidence" value="ECO:0007669"/>
    <property type="project" value="InterPro"/>
</dbReference>
<evidence type="ECO:0000256" key="2">
    <source>
        <dbReference type="ARBA" id="ARBA00022670"/>
    </source>
</evidence>
<dbReference type="GO" id="GO:0004519">
    <property type="term" value="F:endonuclease activity"/>
    <property type="evidence" value="ECO:0007669"/>
    <property type="project" value="UniProtKB-KW"/>
</dbReference>